<keyword evidence="6" id="KW-1185">Reference proteome</keyword>
<feature type="domain" description="HTH marR-type" evidence="4">
    <location>
        <begin position="23"/>
        <end position="153"/>
    </location>
</feature>
<dbReference type="InterPro" id="IPR052067">
    <property type="entry name" value="Metal_resp_HTH_trans_reg"/>
</dbReference>
<dbReference type="EMBL" id="BEDT01000004">
    <property type="protein sequence ID" value="GAX48009.1"/>
    <property type="molecule type" value="Genomic_DNA"/>
</dbReference>
<dbReference type="PANTHER" id="PTHR35790">
    <property type="entry name" value="HTH-TYPE TRANSCRIPTIONAL REGULATOR PCHR"/>
    <property type="match status" value="1"/>
</dbReference>
<name>A0A224X1B7_9LACT</name>
<comment type="caution">
    <text evidence="5">The sequence shown here is derived from an EMBL/GenBank/DDBJ whole genome shotgun (WGS) entry which is preliminary data.</text>
</comment>
<dbReference type="Pfam" id="PF01047">
    <property type="entry name" value="MarR"/>
    <property type="match status" value="1"/>
</dbReference>
<dbReference type="PANTHER" id="PTHR35790:SF4">
    <property type="entry name" value="HTH-TYPE TRANSCRIPTIONAL REGULATOR PCHR"/>
    <property type="match status" value="1"/>
</dbReference>
<sequence>MLHRKQIWYNKAMEKSEHIMAGITDLNNKLLLLRKPIMEKAMSGFSLSEIAYLEYIALHPDANVTRLAAALYMTRGAISKITKKLEQKGMITSYQKPDNKKELYFALTAEGQKIDAVHRQLHQDFIAADQEVFAAFSDCDLTTILRFVEAYNQHLDQDLK</sequence>
<evidence type="ECO:0000256" key="3">
    <source>
        <dbReference type="ARBA" id="ARBA00023163"/>
    </source>
</evidence>
<dbReference type="PROSITE" id="PS50995">
    <property type="entry name" value="HTH_MARR_2"/>
    <property type="match status" value="1"/>
</dbReference>
<accession>A0A224X1B7</accession>
<keyword evidence="1" id="KW-0805">Transcription regulation</keyword>
<evidence type="ECO:0000313" key="6">
    <source>
        <dbReference type="Proteomes" id="UP000218689"/>
    </source>
</evidence>
<protein>
    <recommendedName>
        <fullName evidence="4">HTH marR-type domain-containing protein</fullName>
    </recommendedName>
</protein>
<dbReference type="SMART" id="SM00347">
    <property type="entry name" value="HTH_MARR"/>
    <property type="match status" value="1"/>
</dbReference>
<organism evidence="5 6">
    <name type="scientific">Pseudolactococcus reticulitermitis</name>
    <dbReference type="NCBI Taxonomy" id="2025039"/>
    <lineage>
        <taxon>Bacteria</taxon>
        <taxon>Bacillati</taxon>
        <taxon>Bacillota</taxon>
        <taxon>Bacilli</taxon>
        <taxon>Lactobacillales</taxon>
        <taxon>Streptococcaceae</taxon>
        <taxon>Pseudolactococcus</taxon>
    </lineage>
</organism>
<keyword evidence="2" id="KW-0238">DNA-binding</keyword>
<dbReference type="AlphaFoldDB" id="A0A224X1B7"/>
<evidence type="ECO:0000256" key="2">
    <source>
        <dbReference type="ARBA" id="ARBA00023125"/>
    </source>
</evidence>
<dbReference type="InterPro" id="IPR036388">
    <property type="entry name" value="WH-like_DNA-bd_sf"/>
</dbReference>
<gene>
    <name evidence="5" type="ORF">RsY01_1623</name>
</gene>
<dbReference type="SUPFAM" id="SSF46785">
    <property type="entry name" value="Winged helix' DNA-binding domain"/>
    <property type="match status" value="1"/>
</dbReference>
<dbReference type="Gene3D" id="1.10.10.10">
    <property type="entry name" value="Winged helix-like DNA-binding domain superfamily/Winged helix DNA-binding domain"/>
    <property type="match status" value="1"/>
</dbReference>
<dbReference type="GO" id="GO:0003677">
    <property type="term" value="F:DNA binding"/>
    <property type="evidence" value="ECO:0007669"/>
    <property type="project" value="UniProtKB-KW"/>
</dbReference>
<keyword evidence="3" id="KW-0804">Transcription</keyword>
<dbReference type="GO" id="GO:0003700">
    <property type="term" value="F:DNA-binding transcription factor activity"/>
    <property type="evidence" value="ECO:0007669"/>
    <property type="project" value="InterPro"/>
</dbReference>
<evidence type="ECO:0000313" key="5">
    <source>
        <dbReference type="EMBL" id="GAX48009.1"/>
    </source>
</evidence>
<proteinExistence type="predicted"/>
<reference evidence="6" key="1">
    <citation type="submission" date="2017-08" db="EMBL/GenBank/DDBJ databases">
        <title>Draft genome sequence of Lactococcus sp. strain Rs-Y01, isolated from the gut of the lower termite Reticulitermes speratus.</title>
        <authorList>
            <person name="Ohkuma M."/>
            <person name="Yuki M."/>
        </authorList>
    </citation>
    <scope>NUCLEOTIDE SEQUENCE [LARGE SCALE GENOMIC DNA]</scope>
    <source>
        <strain evidence="6">Rs-Y01</strain>
    </source>
</reference>
<dbReference type="InterPro" id="IPR000835">
    <property type="entry name" value="HTH_MarR-typ"/>
</dbReference>
<dbReference type="Proteomes" id="UP000218689">
    <property type="component" value="Unassembled WGS sequence"/>
</dbReference>
<evidence type="ECO:0000256" key="1">
    <source>
        <dbReference type="ARBA" id="ARBA00023015"/>
    </source>
</evidence>
<dbReference type="InterPro" id="IPR036390">
    <property type="entry name" value="WH_DNA-bd_sf"/>
</dbReference>
<evidence type="ECO:0000259" key="4">
    <source>
        <dbReference type="PROSITE" id="PS50995"/>
    </source>
</evidence>